<evidence type="ECO:0000313" key="1">
    <source>
        <dbReference type="EMBL" id="EKT4091471.1"/>
    </source>
</evidence>
<evidence type="ECO:0000313" key="2">
    <source>
        <dbReference type="Proteomes" id="UP001218208"/>
    </source>
</evidence>
<protein>
    <submittedName>
        <fullName evidence="1">DUF2004 domain-containing protein</fullName>
    </submittedName>
</protein>
<organism evidence="1 2">
    <name type="scientific">Stenotrophomonas maltophilia</name>
    <name type="common">Pseudomonas maltophilia</name>
    <name type="synonym">Xanthomonas maltophilia</name>
    <dbReference type="NCBI Taxonomy" id="40324"/>
    <lineage>
        <taxon>Bacteria</taxon>
        <taxon>Pseudomonadati</taxon>
        <taxon>Pseudomonadota</taxon>
        <taxon>Gammaproteobacteria</taxon>
        <taxon>Lysobacterales</taxon>
        <taxon>Lysobacteraceae</taxon>
        <taxon>Stenotrophomonas</taxon>
        <taxon>Stenotrophomonas maltophilia group</taxon>
    </lineage>
</organism>
<comment type="caution">
    <text evidence="1">The sequence shown here is derived from an EMBL/GenBank/DDBJ whole genome shotgun (WGS) entry which is preliminary data.</text>
</comment>
<gene>
    <name evidence="1" type="ORF">QEG23_000955</name>
</gene>
<proteinExistence type="predicted"/>
<reference evidence="1" key="1">
    <citation type="submission" date="2022-07" db="EMBL/GenBank/DDBJ databases">
        <authorList>
            <consortium name="DAFM: The Division of Animal and Food Microbiology"/>
        </authorList>
    </citation>
    <scope>NUCLEOTIDE SEQUENCE</scope>
    <source>
        <strain evidence="1">19MO01SH01-2</strain>
    </source>
</reference>
<dbReference type="Proteomes" id="UP001218208">
    <property type="component" value="Unassembled WGS sequence"/>
</dbReference>
<name>A0AAI9BZQ3_STEMA</name>
<accession>A0AAI9BZQ3</accession>
<dbReference type="RefSeq" id="WP_110713893.1">
    <property type="nucleotide sequence ID" value="NZ_CP029773.1"/>
</dbReference>
<dbReference type="AlphaFoldDB" id="A0AAI9BZQ3"/>
<dbReference type="EMBL" id="ABLOJW010000004">
    <property type="protein sequence ID" value="EKT4091471.1"/>
    <property type="molecule type" value="Genomic_DNA"/>
</dbReference>
<sequence length="106" mass="11581">MTTSTTQQKRARTALEQLLGTEEGDDSVDLFVQHHLDEIEADYWIAHLGTPTPAASAVLGLLQPREPWGDDGSVHIDFSLPGDVSQYVLSVELDEDDEVIGVSMDS</sequence>